<feature type="binding site" evidence="1">
    <location>
        <position position="60"/>
    </location>
    <ligand>
        <name>substrate</name>
    </ligand>
</feature>
<reference evidence="2 3" key="1">
    <citation type="submission" date="2017-06" db="EMBL/GenBank/DDBJ databases">
        <authorList>
            <person name="Kim H.J."/>
            <person name="Triplett B.A."/>
        </authorList>
    </citation>
    <scope>NUCLEOTIDE SEQUENCE [LARGE SCALE GENOMIC DNA]</scope>
    <source>
        <strain evidence="2 3">CGMCC 4.5593</strain>
    </source>
</reference>
<dbReference type="SUPFAM" id="SSF53254">
    <property type="entry name" value="Phosphoglycerate mutase-like"/>
    <property type="match status" value="1"/>
</dbReference>
<dbReference type="RefSeq" id="WP_089245881.1">
    <property type="nucleotide sequence ID" value="NZ_FZPH01000002.1"/>
</dbReference>
<organism evidence="2 3">
    <name type="scientific">Asanoa hainanensis</name>
    <dbReference type="NCBI Taxonomy" id="560556"/>
    <lineage>
        <taxon>Bacteria</taxon>
        <taxon>Bacillati</taxon>
        <taxon>Actinomycetota</taxon>
        <taxon>Actinomycetes</taxon>
        <taxon>Micromonosporales</taxon>
        <taxon>Micromonosporaceae</taxon>
        <taxon>Asanoa</taxon>
    </lineage>
</organism>
<protein>
    <submittedName>
        <fullName evidence="2">Probable phosphoglycerate mutase</fullName>
    </submittedName>
</protein>
<sequence length="198" mass="21081">MTSTTVVLARHGRTAWHQPTRYTGRSDVPLDEVGVTQAAELGAWAADQGFAALACSQLVRARQTAAAITGLTPVVDPRLRELDFGVAEGHTLAELRAADEAMVARFEADPVAGHFPDGEPPGEAAERGLAALHELAAAHDGQRILVVAHSTLIRLVVCAVLGVPLSEYRRRLPVLDPAATVTLRFPEPVGLLSYNVSR</sequence>
<name>A0A239J1B8_9ACTN</name>
<dbReference type="Proteomes" id="UP000198362">
    <property type="component" value="Unassembled WGS sequence"/>
</dbReference>
<dbReference type="InterPro" id="IPR050275">
    <property type="entry name" value="PGM_Phosphatase"/>
</dbReference>
<dbReference type="OrthoDB" id="4697614at2"/>
<dbReference type="InterPro" id="IPR029033">
    <property type="entry name" value="His_PPase_superfam"/>
</dbReference>
<evidence type="ECO:0000313" key="2">
    <source>
        <dbReference type="EMBL" id="SNS99555.1"/>
    </source>
</evidence>
<evidence type="ECO:0000256" key="1">
    <source>
        <dbReference type="PIRSR" id="PIRSR613078-2"/>
    </source>
</evidence>
<dbReference type="AlphaFoldDB" id="A0A239J1B8"/>
<accession>A0A239J1B8</accession>
<proteinExistence type="predicted"/>
<dbReference type="Gene3D" id="3.40.50.1240">
    <property type="entry name" value="Phosphoglycerate mutase-like"/>
    <property type="match status" value="1"/>
</dbReference>
<dbReference type="PANTHER" id="PTHR48100:SF1">
    <property type="entry name" value="HISTIDINE PHOSPHATASE FAMILY PROTEIN-RELATED"/>
    <property type="match status" value="1"/>
</dbReference>
<feature type="binding site" evidence="1">
    <location>
        <begin position="23"/>
        <end position="24"/>
    </location>
    <ligand>
        <name>substrate</name>
    </ligand>
</feature>
<dbReference type="InterPro" id="IPR013078">
    <property type="entry name" value="His_Pase_superF_clade-1"/>
</dbReference>
<dbReference type="Pfam" id="PF00300">
    <property type="entry name" value="His_Phos_1"/>
    <property type="match status" value="1"/>
</dbReference>
<gene>
    <name evidence="2" type="ORF">SAMN05421812_102673</name>
</gene>
<dbReference type="GO" id="GO:0016791">
    <property type="term" value="F:phosphatase activity"/>
    <property type="evidence" value="ECO:0007669"/>
    <property type="project" value="TreeGrafter"/>
</dbReference>
<dbReference type="EMBL" id="FZPH01000002">
    <property type="protein sequence ID" value="SNS99555.1"/>
    <property type="molecule type" value="Genomic_DNA"/>
</dbReference>
<dbReference type="SMART" id="SM00855">
    <property type="entry name" value="PGAM"/>
    <property type="match status" value="1"/>
</dbReference>
<dbReference type="GO" id="GO:0005737">
    <property type="term" value="C:cytoplasm"/>
    <property type="evidence" value="ECO:0007669"/>
    <property type="project" value="TreeGrafter"/>
</dbReference>
<dbReference type="CDD" id="cd07067">
    <property type="entry name" value="HP_PGM_like"/>
    <property type="match status" value="1"/>
</dbReference>
<keyword evidence="3" id="KW-1185">Reference proteome</keyword>
<evidence type="ECO:0000313" key="3">
    <source>
        <dbReference type="Proteomes" id="UP000198362"/>
    </source>
</evidence>
<dbReference type="PANTHER" id="PTHR48100">
    <property type="entry name" value="BROAD-SPECIFICITY PHOSPHATASE YOR283W-RELATED"/>
    <property type="match status" value="1"/>
</dbReference>